<dbReference type="GO" id="GO:0008137">
    <property type="term" value="F:NADH dehydrogenase (ubiquinone) activity"/>
    <property type="evidence" value="ECO:0007669"/>
    <property type="project" value="InterPro"/>
</dbReference>
<gene>
    <name evidence="3" type="ORF">C0197_00420</name>
</gene>
<sequence>MRNKLLEIINEIKSTFGEAILEVGEFRGQTFIVIKLKEVNKELVKFLKEKGFNHLQTLTAVDYLNLGKTPRFEVVYQFYNLSDRIGLRLRVQVPEEDPSIESITDLFPGANFLERGF</sequence>
<dbReference type="EMBL" id="PNIE01000006">
    <property type="protein sequence ID" value="PMP64473.1"/>
    <property type="molecule type" value="Genomic_DNA"/>
</dbReference>
<protein>
    <recommendedName>
        <fullName evidence="2">NADH:ubiquinone oxidoreductase 30kDa subunit domain-containing protein</fullName>
    </recommendedName>
</protein>
<dbReference type="PANTHER" id="PTHR10884">
    <property type="entry name" value="NADH DEHYDROGENASE UBIQUINONE IRON-SULFUR PROTEIN 3"/>
    <property type="match status" value="1"/>
</dbReference>
<dbReference type="PANTHER" id="PTHR10884:SF14">
    <property type="entry name" value="NADH DEHYDROGENASE [UBIQUINONE] IRON-SULFUR PROTEIN 3, MITOCHONDRIAL"/>
    <property type="match status" value="1"/>
</dbReference>
<evidence type="ECO:0000259" key="2">
    <source>
        <dbReference type="Pfam" id="PF00329"/>
    </source>
</evidence>
<evidence type="ECO:0000313" key="4">
    <source>
        <dbReference type="Proteomes" id="UP000235731"/>
    </source>
</evidence>
<dbReference type="Pfam" id="PF00329">
    <property type="entry name" value="Complex1_30kDa"/>
    <property type="match status" value="1"/>
</dbReference>
<comment type="similarity">
    <text evidence="1">Belongs to the complex I 30 kDa subunit family.</text>
</comment>
<dbReference type="Gene3D" id="3.30.460.80">
    <property type="entry name" value="NADH:ubiquinone oxidoreductase, 30kDa subunit"/>
    <property type="match status" value="1"/>
</dbReference>
<dbReference type="InterPro" id="IPR001268">
    <property type="entry name" value="NADH_UbQ_OxRdtase_30kDa_su"/>
</dbReference>
<dbReference type="AlphaFoldDB" id="A0A2N7PLE2"/>
<dbReference type="InterPro" id="IPR037232">
    <property type="entry name" value="NADH_quin_OxRdtase_su_C/D-like"/>
</dbReference>
<comment type="caution">
    <text evidence="3">The sequence shown here is derived from an EMBL/GenBank/DDBJ whole genome shotgun (WGS) entry which is preliminary data.</text>
</comment>
<feature type="domain" description="NADH:ubiquinone oxidoreductase 30kDa subunit" evidence="2">
    <location>
        <begin position="38"/>
        <end position="115"/>
    </location>
</feature>
<accession>A0A2N7PLE2</accession>
<dbReference type="SUPFAM" id="SSF143243">
    <property type="entry name" value="Nqo5-like"/>
    <property type="match status" value="1"/>
</dbReference>
<dbReference type="Proteomes" id="UP000235731">
    <property type="component" value="Unassembled WGS sequence"/>
</dbReference>
<reference evidence="3 4" key="1">
    <citation type="submission" date="2018-01" db="EMBL/GenBank/DDBJ databases">
        <title>Metagenomic assembled genomes from two thermal pools in the Uzon Caldera, Kamchatka, Russia.</title>
        <authorList>
            <person name="Wilkins L."/>
            <person name="Ettinger C."/>
        </authorList>
    </citation>
    <scope>NUCLEOTIDE SEQUENCE [LARGE SCALE GENOMIC DNA]</scope>
    <source>
        <strain evidence="3">ZAV-15</strain>
    </source>
</reference>
<evidence type="ECO:0000313" key="3">
    <source>
        <dbReference type="EMBL" id="PMP64473.1"/>
    </source>
</evidence>
<organism evidence="3 4">
    <name type="scientific">Caldimicrobium thiodismutans</name>
    <dbReference type="NCBI Taxonomy" id="1653476"/>
    <lineage>
        <taxon>Bacteria</taxon>
        <taxon>Pseudomonadati</taxon>
        <taxon>Thermodesulfobacteriota</taxon>
        <taxon>Thermodesulfobacteria</taxon>
        <taxon>Thermodesulfobacteriales</taxon>
        <taxon>Thermodesulfobacteriaceae</taxon>
        <taxon>Caldimicrobium</taxon>
    </lineage>
</organism>
<evidence type="ECO:0000256" key="1">
    <source>
        <dbReference type="ARBA" id="ARBA00007569"/>
    </source>
</evidence>
<proteinExistence type="inferred from homology"/>
<name>A0A2N7PLE2_9BACT</name>